<proteinExistence type="predicted"/>
<feature type="chain" id="PRO_5032789239" evidence="1">
    <location>
        <begin position="20"/>
        <end position="193"/>
    </location>
</feature>
<organism evidence="2 3">
    <name type="scientific">Symbiodinium necroappetens</name>
    <dbReference type="NCBI Taxonomy" id="1628268"/>
    <lineage>
        <taxon>Eukaryota</taxon>
        <taxon>Sar</taxon>
        <taxon>Alveolata</taxon>
        <taxon>Dinophyceae</taxon>
        <taxon>Suessiales</taxon>
        <taxon>Symbiodiniaceae</taxon>
        <taxon>Symbiodinium</taxon>
    </lineage>
</organism>
<dbReference type="AlphaFoldDB" id="A0A812K655"/>
<evidence type="ECO:0000256" key="1">
    <source>
        <dbReference type="SAM" id="SignalP"/>
    </source>
</evidence>
<evidence type="ECO:0000313" key="2">
    <source>
        <dbReference type="EMBL" id="CAE7221583.1"/>
    </source>
</evidence>
<sequence length="193" mass="20854">MNRLTVLAAAALVFGAVVALLCWHHDDLAMRRLTEQGRPRCSMSGRSCQQAGCCAQMFDRCFQQHDGVAYCRASCSPGTGWSCQQPFAHPLAKARQTEQWPDLVAVCSAGMVLVQNEAYIQKYNASCDVYCHRGAGPAVRNPMMFGLIGEGLGVKCRAISHAPASTVLLWCCIGCRAAGIPNASEHKAKVFFG</sequence>
<keyword evidence="3" id="KW-1185">Reference proteome</keyword>
<feature type="signal peptide" evidence="1">
    <location>
        <begin position="1"/>
        <end position="19"/>
    </location>
</feature>
<dbReference type="OrthoDB" id="447008at2759"/>
<reference evidence="2" key="1">
    <citation type="submission" date="2021-02" db="EMBL/GenBank/DDBJ databases">
        <authorList>
            <person name="Dougan E. K."/>
            <person name="Rhodes N."/>
            <person name="Thang M."/>
            <person name="Chan C."/>
        </authorList>
    </citation>
    <scope>NUCLEOTIDE SEQUENCE</scope>
</reference>
<dbReference type="EMBL" id="CAJNJA010007198">
    <property type="protein sequence ID" value="CAE7221583.1"/>
    <property type="molecule type" value="Genomic_DNA"/>
</dbReference>
<keyword evidence="1" id="KW-0732">Signal</keyword>
<name>A0A812K655_9DINO</name>
<dbReference type="Proteomes" id="UP000601435">
    <property type="component" value="Unassembled WGS sequence"/>
</dbReference>
<comment type="caution">
    <text evidence="2">The sequence shown here is derived from an EMBL/GenBank/DDBJ whole genome shotgun (WGS) entry which is preliminary data.</text>
</comment>
<protein>
    <submittedName>
        <fullName evidence="2">Uncharacterized protein</fullName>
    </submittedName>
</protein>
<gene>
    <name evidence="2" type="ORF">SNEC2469_LOCUS2862</name>
</gene>
<evidence type="ECO:0000313" key="3">
    <source>
        <dbReference type="Proteomes" id="UP000601435"/>
    </source>
</evidence>
<accession>A0A812K655</accession>